<gene>
    <name evidence="2" type="ORF">PVAND_001748</name>
</gene>
<keyword evidence="1" id="KW-0472">Membrane</keyword>
<feature type="transmembrane region" description="Helical" evidence="1">
    <location>
        <begin position="12"/>
        <end position="35"/>
    </location>
</feature>
<name>A0A9J6BQ59_POLVA</name>
<organism evidence="2 3">
    <name type="scientific">Polypedilum vanderplanki</name>
    <name type="common">Sleeping chironomid midge</name>
    <dbReference type="NCBI Taxonomy" id="319348"/>
    <lineage>
        <taxon>Eukaryota</taxon>
        <taxon>Metazoa</taxon>
        <taxon>Ecdysozoa</taxon>
        <taxon>Arthropoda</taxon>
        <taxon>Hexapoda</taxon>
        <taxon>Insecta</taxon>
        <taxon>Pterygota</taxon>
        <taxon>Neoptera</taxon>
        <taxon>Endopterygota</taxon>
        <taxon>Diptera</taxon>
        <taxon>Nematocera</taxon>
        <taxon>Chironomoidea</taxon>
        <taxon>Chironomidae</taxon>
        <taxon>Chironominae</taxon>
        <taxon>Polypedilum</taxon>
        <taxon>Polypedilum</taxon>
    </lineage>
</organism>
<dbReference type="Proteomes" id="UP001107558">
    <property type="component" value="Chromosome 3"/>
</dbReference>
<comment type="caution">
    <text evidence="2">The sequence shown here is derived from an EMBL/GenBank/DDBJ whole genome shotgun (WGS) entry which is preliminary data.</text>
</comment>
<evidence type="ECO:0000256" key="1">
    <source>
        <dbReference type="SAM" id="Phobius"/>
    </source>
</evidence>
<reference evidence="2" key="1">
    <citation type="submission" date="2021-03" db="EMBL/GenBank/DDBJ databases">
        <title>Chromosome level genome of the anhydrobiotic midge Polypedilum vanderplanki.</title>
        <authorList>
            <person name="Yoshida Y."/>
            <person name="Kikawada T."/>
            <person name="Gusev O."/>
        </authorList>
    </citation>
    <scope>NUCLEOTIDE SEQUENCE</scope>
    <source>
        <strain evidence="2">NIAS01</strain>
        <tissue evidence="2">Whole body or cell culture</tissue>
    </source>
</reference>
<dbReference type="EMBL" id="JADBJN010000003">
    <property type="protein sequence ID" value="KAG5671555.1"/>
    <property type="molecule type" value="Genomic_DNA"/>
</dbReference>
<dbReference type="AlphaFoldDB" id="A0A9J6BQ59"/>
<proteinExistence type="predicted"/>
<keyword evidence="3" id="KW-1185">Reference proteome</keyword>
<evidence type="ECO:0000313" key="2">
    <source>
        <dbReference type="EMBL" id="KAG5671555.1"/>
    </source>
</evidence>
<sequence>MNQLNDKEVQVGLFYFAVLFLLILYRYFKDIYWFVCERKSERRRNLYHNNNFIIGISPPPYSEFPLPNEILLK</sequence>
<keyword evidence="1" id="KW-1133">Transmembrane helix</keyword>
<keyword evidence="1" id="KW-0812">Transmembrane</keyword>
<evidence type="ECO:0000313" key="3">
    <source>
        <dbReference type="Proteomes" id="UP001107558"/>
    </source>
</evidence>
<accession>A0A9J6BQ59</accession>
<protein>
    <submittedName>
        <fullName evidence="2">Uncharacterized protein</fullName>
    </submittedName>
</protein>